<name>A0ABY9LYD4_9BURK</name>
<dbReference type="PANTHER" id="PTHR30121">
    <property type="entry name" value="UNCHARACTERIZED PROTEIN YJGR-RELATED"/>
    <property type="match status" value="1"/>
</dbReference>
<dbReference type="Proteomes" id="UP001234798">
    <property type="component" value="Chromosome"/>
</dbReference>
<organism evidence="4 5">
    <name type="scientific">Achromobacter seleniivolatilans</name>
    <dbReference type="NCBI Taxonomy" id="3047478"/>
    <lineage>
        <taxon>Bacteria</taxon>
        <taxon>Pseudomonadati</taxon>
        <taxon>Pseudomonadota</taxon>
        <taxon>Betaproteobacteria</taxon>
        <taxon>Burkholderiales</taxon>
        <taxon>Alcaligenaceae</taxon>
        <taxon>Achromobacter</taxon>
    </lineage>
</organism>
<dbReference type="InterPro" id="IPR022503">
    <property type="entry name" value="Conj_coupling_TraG/TraD_PFGI-1"/>
</dbReference>
<reference evidence="4 5" key="1">
    <citation type="submission" date="2023-08" db="EMBL/GenBank/DDBJ databases">
        <title>Achromobacter seleniivolatilans sp. nov., isolated from seleniferous soil.</title>
        <authorList>
            <person name="Zhang S."/>
            <person name="Li K."/>
            <person name="Peng J."/>
            <person name="Zhao Q."/>
            <person name="Wang H."/>
            <person name="Guo Y."/>
        </authorList>
    </citation>
    <scope>NUCLEOTIDE SEQUENCE [LARGE SCALE GENOMIC DNA]</scope>
    <source>
        <strain evidence="4 5">R39</strain>
    </source>
</reference>
<dbReference type="EMBL" id="CP132976">
    <property type="protein sequence ID" value="WMD19696.1"/>
    <property type="molecule type" value="Genomic_DNA"/>
</dbReference>
<evidence type="ECO:0000256" key="2">
    <source>
        <dbReference type="SAM" id="Phobius"/>
    </source>
</evidence>
<protein>
    <submittedName>
        <fullName evidence="4">Type IV conjugative transfer system coupling protein TraD</fullName>
    </submittedName>
</protein>
<gene>
    <name evidence="4" type="primary">traD</name>
    <name evidence="4" type="ORF">RAS12_24225</name>
</gene>
<evidence type="ECO:0000313" key="4">
    <source>
        <dbReference type="EMBL" id="WMD19696.1"/>
    </source>
</evidence>
<dbReference type="NCBIfam" id="TIGR03754">
    <property type="entry name" value="conj_TOL_TraD"/>
    <property type="match status" value="1"/>
</dbReference>
<keyword evidence="5" id="KW-1185">Reference proteome</keyword>
<dbReference type="RefSeq" id="WP_306942162.1">
    <property type="nucleotide sequence ID" value="NZ_CP132976.1"/>
</dbReference>
<dbReference type="PANTHER" id="PTHR30121:SF6">
    <property type="entry name" value="SLR6007 PROTEIN"/>
    <property type="match status" value="1"/>
</dbReference>
<proteinExistence type="predicted"/>
<keyword evidence="2" id="KW-0812">Transmembrane</keyword>
<feature type="domain" description="TraD/TraG TraM recognition site" evidence="3">
    <location>
        <begin position="492"/>
        <end position="617"/>
    </location>
</feature>
<dbReference type="Pfam" id="PF12696">
    <property type="entry name" value="TraG-D_C"/>
    <property type="match status" value="1"/>
</dbReference>
<dbReference type="InterPro" id="IPR027417">
    <property type="entry name" value="P-loop_NTPase"/>
</dbReference>
<feature type="transmembrane region" description="Helical" evidence="2">
    <location>
        <begin position="37"/>
        <end position="55"/>
    </location>
</feature>
<sequence length="705" mass="78279">MAHPYENLFRRPYEAVSSIAALASVGALWIYQGLFLVTPATGGILSAGLLSLAAIRARQARRLIRFQRNLRRLPTYSLTANEIPCSSRELFLGKGFYWTQEHTQRLHIARLPQYKHLTARNELYQWARRVERQHPGWLANLLRRDAWWNPAKPLPPVGGDPAIHGVEPDERDMWSSLGERVGHTLVLGTTRVGKTRLCELLVTQDIRRGDVVVVFDPKGDVELLLRMYAEACRAGREKDFHFFHLGYPDASSRYSPIATFSRITEVATRLAGQLPSEGQAAAFREFVWRYINVMARAMVALGMKPSYEVIYQNAVNIDDLCLKYFEYWLDRDHSGWRDEMSEPDKQLQAQAQKTGRAMYPLQILKLIRDKGWHDQIADGLASVLTNDRSYFEKLVSSLYPLLEKLTTGPVSKLLSPDYSDPTDPRTVFDWQKVIDTGGIVYVGLDALSDFEVAGAVGNSMFADLTSTAGRLYKFGSGYGQTTPGKKRNVCIHADEFNELVGDEFIPMVNKAGGAGYQVTAYTQTGSDVESRIGSKAKADQIFGNFNTLVMMRVKNLPTAEILTDQLPKVQVYTRQLDSATGDGTDDGVTDFTSRTQDKYSAREVALVDPSDLVQLPKGQAFALIEGGQLVKLRLPLASKDADPLMPTGLAAVVKSMRSTYQAYADAADAGRVIGMQDFEGSSSNDLQRTGGVSSNVTVEGAGRGF</sequence>
<keyword evidence="2" id="KW-1133">Transmembrane helix</keyword>
<dbReference type="Gene3D" id="3.40.50.300">
    <property type="entry name" value="P-loop containing nucleotide triphosphate hydrolases"/>
    <property type="match status" value="2"/>
</dbReference>
<dbReference type="NCBIfam" id="TIGR03743">
    <property type="entry name" value="SXT_TraD"/>
    <property type="match status" value="1"/>
</dbReference>
<evidence type="ECO:0000313" key="5">
    <source>
        <dbReference type="Proteomes" id="UP001234798"/>
    </source>
</evidence>
<accession>A0ABY9LYD4</accession>
<dbReference type="CDD" id="cd01127">
    <property type="entry name" value="TrwB_TraG_TraD_VirD4"/>
    <property type="match status" value="2"/>
</dbReference>
<keyword evidence="2" id="KW-0472">Membrane</keyword>
<feature type="region of interest" description="Disordered" evidence="1">
    <location>
        <begin position="681"/>
        <end position="705"/>
    </location>
</feature>
<dbReference type="InterPro" id="IPR022458">
    <property type="entry name" value="Conjugative_coupling_TraG/TraD"/>
</dbReference>
<dbReference type="InterPro" id="IPR032689">
    <property type="entry name" value="TraG-D_C"/>
</dbReference>
<dbReference type="SUPFAM" id="SSF52540">
    <property type="entry name" value="P-loop containing nucleoside triphosphate hydrolases"/>
    <property type="match status" value="1"/>
</dbReference>
<evidence type="ECO:0000259" key="3">
    <source>
        <dbReference type="Pfam" id="PF12696"/>
    </source>
</evidence>
<dbReference type="InterPro" id="IPR051162">
    <property type="entry name" value="T4SS_component"/>
</dbReference>
<evidence type="ECO:0000256" key="1">
    <source>
        <dbReference type="SAM" id="MobiDB-lite"/>
    </source>
</evidence>
<feature type="compositionally biased region" description="Polar residues" evidence="1">
    <location>
        <begin position="681"/>
        <end position="697"/>
    </location>
</feature>